<keyword evidence="4 5" id="KW-0472">Membrane</keyword>
<dbReference type="Proteomes" id="UP000245362">
    <property type="component" value="Unassembled WGS sequence"/>
</dbReference>
<dbReference type="Pfam" id="PF07690">
    <property type="entry name" value="MFS_1"/>
    <property type="match status" value="1"/>
</dbReference>
<feature type="transmembrane region" description="Helical" evidence="5">
    <location>
        <begin position="255"/>
        <end position="281"/>
    </location>
</feature>
<feature type="transmembrane region" description="Helical" evidence="5">
    <location>
        <begin position="87"/>
        <end position="105"/>
    </location>
</feature>
<sequence length="446" mass="48340">MKNDIIKFIDSRKFSSFDMSLVILGVFLITFTGYAAPAYGSVIPMLFKEWTDLNWDQLGYVGSLSEFGSLFGALVCSIVARKYGIKKVLIASVLIFCAGTFSLALSPTIEIFAICRFIAGFGFGGVIPLVISLLAEYAPKNNKSRSVATALCGNQFGAIIASFIAIYVTTQFDQWRPVFWMALIPVVLLPYILKTLPESALYMMKNNDVEGLKKVLRKIDPDYSSSVNVEEALKSFTIKEQANTVSYKDLFGKKYALISVLASVIAIMGLLFINGVIVWLPGVMTNAGYALGSSIAFTIFLCAGTVIGAIYWASVADKKGFVVLMPSIYIIGSVSLLLMGVKSNIIILYILITLVGFFLFAAHSLVNAFIAQHYPDDLRTIAIGLPNAMGRIGGLLGPTVGGLLLANQVSVMGWFMVFAGTGLIAALSFILINIQSKKAYSIDYQG</sequence>
<gene>
    <name evidence="7" type="ORF">DI392_11305</name>
</gene>
<keyword evidence="3 5" id="KW-1133">Transmembrane helix</keyword>
<feature type="transmembrane region" description="Helical" evidence="5">
    <location>
        <begin position="147"/>
        <end position="168"/>
    </location>
</feature>
<evidence type="ECO:0000313" key="8">
    <source>
        <dbReference type="Proteomes" id="UP000245362"/>
    </source>
</evidence>
<feature type="transmembrane region" description="Helical" evidence="5">
    <location>
        <begin position="111"/>
        <end position="135"/>
    </location>
</feature>
<comment type="subcellular location">
    <subcellularLocation>
        <location evidence="1">Membrane</location>
        <topology evidence="1">Multi-pass membrane protein</topology>
    </subcellularLocation>
</comment>
<feature type="transmembrane region" description="Helical" evidence="5">
    <location>
        <begin position="346"/>
        <end position="370"/>
    </location>
</feature>
<evidence type="ECO:0000256" key="4">
    <source>
        <dbReference type="ARBA" id="ARBA00023136"/>
    </source>
</evidence>
<feature type="transmembrane region" description="Helical" evidence="5">
    <location>
        <begin position="174"/>
        <end position="193"/>
    </location>
</feature>
<feature type="transmembrane region" description="Helical" evidence="5">
    <location>
        <begin position="287"/>
        <end position="313"/>
    </location>
</feature>
<dbReference type="InterPro" id="IPR036259">
    <property type="entry name" value="MFS_trans_sf"/>
</dbReference>
<keyword evidence="8" id="KW-1185">Reference proteome</keyword>
<dbReference type="PANTHER" id="PTHR23508:SF10">
    <property type="entry name" value="CARBOXYLIC ACID TRANSPORTER PROTEIN HOMOLOG"/>
    <property type="match status" value="1"/>
</dbReference>
<name>A0A2U3B9K4_9VIBR</name>
<evidence type="ECO:0000256" key="2">
    <source>
        <dbReference type="ARBA" id="ARBA00022692"/>
    </source>
</evidence>
<feature type="transmembrane region" description="Helical" evidence="5">
    <location>
        <begin position="411"/>
        <end position="432"/>
    </location>
</feature>
<evidence type="ECO:0000256" key="3">
    <source>
        <dbReference type="ARBA" id="ARBA00022989"/>
    </source>
</evidence>
<dbReference type="PROSITE" id="PS50850">
    <property type="entry name" value="MFS"/>
    <property type="match status" value="1"/>
</dbReference>
<accession>A0A2U3B9K4</accession>
<proteinExistence type="predicted"/>
<feature type="domain" description="Major facilitator superfamily (MFS) profile" evidence="6">
    <location>
        <begin position="18"/>
        <end position="437"/>
    </location>
</feature>
<dbReference type="SUPFAM" id="SSF103473">
    <property type="entry name" value="MFS general substrate transporter"/>
    <property type="match status" value="1"/>
</dbReference>
<evidence type="ECO:0000256" key="1">
    <source>
        <dbReference type="ARBA" id="ARBA00004141"/>
    </source>
</evidence>
<comment type="caution">
    <text evidence="7">The sequence shown here is derived from an EMBL/GenBank/DDBJ whole genome shotgun (WGS) entry which is preliminary data.</text>
</comment>
<dbReference type="Gene3D" id="1.20.1250.20">
    <property type="entry name" value="MFS general substrate transporter like domains"/>
    <property type="match status" value="1"/>
</dbReference>
<feature type="transmembrane region" description="Helical" evidence="5">
    <location>
        <begin position="60"/>
        <end position="80"/>
    </location>
</feature>
<dbReference type="PROSITE" id="PS00217">
    <property type="entry name" value="SUGAR_TRANSPORT_2"/>
    <property type="match status" value="1"/>
</dbReference>
<dbReference type="InterPro" id="IPR020846">
    <property type="entry name" value="MFS_dom"/>
</dbReference>
<dbReference type="GO" id="GO:0046943">
    <property type="term" value="F:carboxylic acid transmembrane transporter activity"/>
    <property type="evidence" value="ECO:0007669"/>
    <property type="project" value="TreeGrafter"/>
</dbReference>
<dbReference type="GO" id="GO:0005886">
    <property type="term" value="C:plasma membrane"/>
    <property type="evidence" value="ECO:0007669"/>
    <property type="project" value="TreeGrafter"/>
</dbReference>
<organism evidence="7 8">
    <name type="scientific">Vibrio albus</name>
    <dbReference type="NCBI Taxonomy" id="2200953"/>
    <lineage>
        <taxon>Bacteria</taxon>
        <taxon>Pseudomonadati</taxon>
        <taxon>Pseudomonadota</taxon>
        <taxon>Gammaproteobacteria</taxon>
        <taxon>Vibrionales</taxon>
        <taxon>Vibrionaceae</taxon>
        <taxon>Vibrio</taxon>
    </lineage>
</organism>
<evidence type="ECO:0000259" key="6">
    <source>
        <dbReference type="PROSITE" id="PS50850"/>
    </source>
</evidence>
<dbReference type="InterPro" id="IPR011701">
    <property type="entry name" value="MFS"/>
</dbReference>
<evidence type="ECO:0000256" key="5">
    <source>
        <dbReference type="SAM" id="Phobius"/>
    </source>
</evidence>
<reference evidence="7 8" key="1">
    <citation type="submission" date="2018-05" db="EMBL/GenBank/DDBJ databases">
        <title>Vibrio limimaris sp. nov., isolated from marine sediment.</title>
        <authorList>
            <person name="Li C.-M."/>
        </authorList>
    </citation>
    <scope>NUCLEOTIDE SEQUENCE [LARGE SCALE GENOMIC DNA]</scope>
    <source>
        <strain evidence="7 8">E4404</strain>
    </source>
</reference>
<feature type="transmembrane region" description="Helical" evidence="5">
    <location>
        <begin position="320"/>
        <end position="340"/>
    </location>
</feature>
<dbReference type="OrthoDB" id="7066727at2"/>
<evidence type="ECO:0000313" key="7">
    <source>
        <dbReference type="EMBL" id="PWI33425.1"/>
    </source>
</evidence>
<protein>
    <submittedName>
        <fullName evidence="7">MFS transporter</fullName>
    </submittedName>
</protein>
<dbReference type="EMBL" id="QFWT01000005">
    <property type="protein sequence ID" value="PWI33425.1"/>
    <property type="molecule type" value="Genomic_DNA"/>
</dbReference>
<keyword evidence="2 5" id="KW-0812">Transmembrane</keyword>
<dbReference type="AlphaFoldDB" id="A0A2U3B9K4"/>
<dbReference type="RefSeq" id="WP_109320009.1">
    <property type="nucleotide sequence ID" value="NZ_QFWT01000005.1"/>
</dbReference>
<feature type="transmembrane region" description="Helical" evidence="5">
    <location>
        <begin position="21"/>
        <end position="40"/>
    </location>
</feature>
<dbReference type="PANTHER" id="PTHR23508">
    <property type="entry name" value="CARBOXYLIC ACID TRANSPORTER PROTEIN HOMOLOG"/>
    <property type="match status" value="1"/>
</dbReference>
<feature type="transmembrane region" description="Helical" evidence="5">
    <location>
        <begin position="382"/>
        <end position="405"/>
    </location>
</feature>
<dbReference type="InterPro" id="IPR005829">
    <property type="entry name" value="Sugar_transporter_CS"/>
</dbReference>